<dbReference type="Proteomes" id="UP000188184">
    <property type="component" value="Chromosome"/>
</dbReference>
<dbReference type="KEGG" id="pmar:B0X71_18290"/>
<evidence type="ECO:0000313" key="2">
    <source>
        <dbReference type="EMBL" id="AQQ54858.1"/>
    </source>
</evidence>
<dbReference type="RefSeq" id="WP_077590760.1">
    <property type="nucleotide sequence ID" value="NZ_CP019640.1"/>
</dbReference>
<keyword evidence="1" id="KW-0812">Transmembrane</keyword>
<sequence>MEFSLVHTAAVMTALLFSGVAVFQVLLSFGLPFGEFTMGGYHKVLPKRLRIAAGFSAAVLLLMGFVFLQHARVVASGIPFFLPTAVLVWIITAYMAVNTVVNLASKSRKERLVMSPISGLTCILGLFIAFS</sequence>
<protein>
    <submittedName>
        <fullName evidence="2">Uncharacterized protein</fullName>
    </submittedName>
</protein>
<reference evidence="2 3" key="1">
    <citation type="submission" date="2017-02" db="EMBL/GenBank/DDBJ databases">
        <title>The complete genomic sequence of a novel cold adapted crude oil-degrading bacterium Planococcus qaidamina Y42.</title>
        <authorList>
            <person name="Yang R."/>
        </authorList>
    </citation>
    <scope>NUCLEOTIDE SEQUENCE [LARGE SCALE GENOMIC DNA]</scope>
    <source>
        <strain evidence="2 3">Y42</strain>
    </source>
</reference>
<proteinExistence type="predicted"/>
<name>A0A1Q2L317_9BACL</name>
<dbReference type="OrthoDB" id="9803232at2"/>
<feature type="transmembrane region" description="Helical" evidence="1">
    <location>
        <begin position="49"/>
        <end position="68"/>
    </location>
</feature>
<keyword evidence="1" id="KW-0472">Membrane</keyword>
<dbReference type="AlphaFoldDB" id="A0A1Q2L317"/>
<evidence type="ECO:0000256" key="1">
    <source>
        <dbReference type="SAM" id="Phobius"/>
    </source>
</evidence>
<feature type="transmembrane region" description="Helical" evidence="1">
    <location>
        <begin position="112"/>
        <end position="130"/>
    </location>
</feature>
<feature type="transmembrane region" description="Helical" evidence="1">
    <location>
        <begin position="6"/>
        <end position="29"/>
    </location>
</feature>
<accession>A0A1Q2L317</accession>
<keyword evidence="3" id="KW-1185">Reference proteome</keyword>
<gene>
    <name evidence="2" type="ORF">B0X71_18290</name>
</gene>
<organism evidence="2 3">
    <name type="scientific">Planococcus lenghuensis</name>
    <dbReference type="NCBI Taxonomy" id="2213202"/>
    <lineage>
        <taxon>Bacteria</taxon>
        <taxon>Bacillati</taxon>
        <taxon>Bacillota</taxon>
        <taxon>Bacilli</taxon>
        <taxon>Bacillales</taxon>
        <taxon>Caryophanaceae</taxon>
        <taxon>Planococcus</taxon>
    </lineage>
</organism>
<keyword evidence="1" id="KW-1133">Transmembrane helix</keyword>
<feature type="transmembrane region" description="Helical" evidence="1">
    <location>
        <begin position="80"/>
        <end position="100"/>
    </location>
</feature>
<evidence type="ECO:0000313" key="3">
    <source>
        <dbReference type="Proteomes" id="UP000188184"/>
    </source>
</evidence>
<dbReference type="EMBL" id="CP019640">
    <property type="protein sequence ID" value="AQQ54858.1"/>
    <property type="molecule type" value="Genomic_DNA"/>
</dbReference>